<dbReference type="EMBL" id="JACHFR010000001">
    <property type="protein sequence ID" value="MBB5217709.1"/>
    <property type="molecule type" value="Genomic_DNA"/>
</dbReference>
<comment type="pathway">
    <text evidence="2 11">Amino-acid biosynthesis; L-valine biosynthesis; L-valine from pyruvate: step 1/4.</text>
</comment>
<evidence type="ECO:0000256" key="2">
    <source>
        <dbReference type="ARBA" id="ARBA00005025"/>
    </source>
</evidence>
<dbReference type="InterPro" id="IPR012000">
    <property type="entry name" value="Thiamin_PyroP_enz_cen_dom"/>
</dbReference>
<dbReference type="InterPro" id="IPR011766">
    <property type="entry name" value="TPP_enzyme_TPP-bd"/>
</dbReference>
<feature type="domain" description="Thiamine pyrophosphate enzyme N-terminal TPP-binding" evidence="14">
    <location>
        <begin position="4"/>
        <end position="119"/>
    </location>
</feature>
<comment type="cofactor">
    <cofactor evidence="11">
        <name>Mg(2+)</name>
        <dbReference type="ChEBI" id="CHEBI:18420"/>
    </cofactor>
    <text evidence="11">Binds 1 Mg(2+) ion per subunit.</text>
</comment>
<evidence type="ECO:0000313" key="15">
    <source>
        <dbReference type="EMBL" id="MBB5217709.1"/>
    </source>
</evidence>
<dbReference type="EMBL" id="CP031517">
    <property type="protein sequence ID" value="QOS40561.1"/>
    <property type="molecule type" value="Genomic_DNA"/>
</dbReference>
<organism evidence="15 17">
    <name type="scientific">Treponema rectale</name>
    <dbReference type="NCBI Taxonomy" id="744512"/>
    <lineage>
        <taxon>Bacteria</taxon>
        <taxon>Pseudomonadati</taxon>
        <taxon>Spirochaetota</taxon>
        <taxon>Spirochaetia</taxon>
        <taxon>Spirochaetales</taxon>
        <taxon>Treponemataceae</taxon>
        <taxon>Treponema</taxon>
    </lineage>
</organism>
<comment type="pathway">
    <text evidence="1 11">Amino-acid biosynthesis; L-isoleucine biosynthesis; L-isoleucine from 2-oxobutanoate: step 1/4.</text>
</comment>
<reference evidence="15 17" key="2">
    <citation type="submission" date="2020-08" db="EMBL/GenBank/DDBJ databases">
        <title>Genomic Encyclopedia of Type Strains, Phase IV (KMG-IV): sequencing the most valuable type-strain genomes for metagenomic binning, comparative biology and taxonomic classification.</title>
        <authorList>
            <person name="Goeker M."/>
        </authorList>
    </citation>
    <scope>NUCLEOTIDE SEQUENCE [LARGE SCALE GENOMIC DNA]</scope>
    <source>
        <strain evidence="15 17">DSM 103679</strain>
    </source>
</reference>
<dbReference type="CDD" id="cd02015">
    <property type="entry name" value="TPP_AHAS"/>
    <property type="match status" value="1"/>
</dbReference>
<dbReference type="InterPro" id="IPR012001">
    <property type="entry name" value="Thiamin_PyroP_enz_TPP-bd_dom"/>
</dbReference>
<evidence type="ECO:0000256" key="9">
    <source>
        <dbReference type="ARBA" id="ARBA00023052"/>
    </source>
</evidence>
<evidence type="ECO:0000256" key="3">
    <source>
        <dbReference type="ARBA" id="ARBA00007812"/>
    </source>
</evidence>
<evidence type="ECO:0000313" key="16">
    <source>
        <dbReference type="EMBL" id="QOS40561.1"/>
    </source>
</evidence>
<dbReference type="PANTHER" id="PTHR18968">
    <property type="entry name" value="THIAMINE PYROPHOSPHATE ENZYMES"/>
    <property type="match status" value="1"/>
</dbReference>
<dbReference type="GO" id="GO:0009099">
    <property type="term" value="P:L-valine biosynthetic process"/>
    <property type="evidence" value="ECO:0007669"/>
    <property type="project" value="UniProtKB-UniPathway"/>
</dbReference>
<feature type="domain" description="Thiamine pyrophosphate enzyme TPP-binding" evidence="13">
    <location>
        <begin position="399"/>
        <end position="546"/>
    </location>
</feature>
<dbReference type="EC" id="2.2.1.6" evidence="4 11"/>
<dbReference type="Gene3D" id="3.40.50.1220">
    <property type="entry name" value="TPP-binding domain"/>
    <property type="match status" value="1"/>
</dbReference>
<dbReference type="Pfam" id="PF02776">
    <property type="entry name" value="TPP_enzyme_N"/>
    <property type="match status" value="1"/>
</dbReference>
<evidence type="ECO:0000256" key="5">
    <source>
        <dbReference type="ARBA" id="ARBA00022605"/>
    </source>
</evidence>
<keyword evidence="8 11" id="KW-0460">Magnesium</keyword>
<dbReference type="SUPFAM" id="SSF52518">
    <property type="entry name" value="Thiamin diphosphate-binding fold (THDP-binding)"/>
    <property type="match status" value="2"/>
</dbReference>
<dbReference type="InterPro" id="IPR029061">
    <property type="entry name" value="THDP-binding"/>
</dbReference>
<evidence type="ECO:0000259" key="13">
    <source>
        <dbReference type="Pfam" id="PF02775"/>
    </source>
</evidence>
<dbReference type="PROSITE" id="PS00187">
    <property type="entry name" value="TPP_ENZYMES"/>
    <property type="match status" value="1"/>
</dbReference>
<dbReference type="AlphaFoldDB" id="A0A840S5D2"/>
<dbReference type="Proteomes" id="UP000578697">
    <property type="component" value="Unassembled WGS sequence"/>
</dbReference>
<gene>
    <name evidence="16" type="primary">ilvB</name>
    <name evidence="16" type="ORF">DYE49_08845</name>
    <name evidence="15" type="ORF">HNP77_000053</name>
</gene>
<sequence length="577" mass="62505">MKISGSQVVIECLIEQGVDTVFGYPGGNILNIYDALYKNSDRIRHILTAHEQAAAHAADGYARSTGKVGVCMATSGPGATNLVTGIATAYMDSSPIVAITCNVATPLLGKDTFQEIDITGVTLPITKHNFMVKNVNELASTIREAFAIASSGRPGPVLIDIPKEITAAEVEFEPVSKSEGMEKALTASHANLKRVFSVSVPTDEEIKAAAELINASQRPVIYAGGGVVISGAEKELLAFAEKAEIPVSESLMARAAFPSDHPLCTWMVGMHGTKASNMAITESDLIIALGSRFSDRVIGDPSKFGLNAKVFHIDIDPAEINKNIPTDGSLVGDIKEILNRLIPLIKETKRPDWMERIQTWKSEVPSTYNRQPENSVNPKFICECINKVAGDDTFITTEVGQHQMWTAQFYPFKKPRTFVTSGGLGTMGFGTGAAMGIQIGNPKARVVHIAGDGSFRMNCNELATIQHYNLPVVIVVVNNGALGNVRMWQRLFYGKRFSQTTLDFGPDWCKLAEAYGIKGYKASNAAEFEKVFTQAFKSEEPAVIDVTVDIDEMVLPMVPGGKPIYDMIMSLSKDVMS</sequence>
<feature type="domain" description="Thiamine pyrophosphate enzyme central" evidence="12">
    <location>
        <begin position="206"/>
        <end position="341"/>
    </location>
</feature>
<dbReference type="GO" id="GO:0009097">
    <property type="term" value="P:isoleucine biosynthetic process"/>
    <property type="evidence" value="ECO:0007669"/>
    <property type="project" value="UniProtKB-UniPathway"/>
</dbReference>
<dbReference type="CDD" id="cd07035">
    <property type="entry name" value="TPP_PYR_POX_like"/>
    <property type="match status" value="1"/>
</dbReference>
<dbReference type="KEGG" id="trc:DYE49_08845"/>
<dbReference type="FunFam" id="3.40.50.970:FF:000007">
    <property type="entry name" value="Acetolactate synthase"/>
    <property type="match status" value="1"/>
</dbReference>
<evidence type="ECO:0000256" key="6">
    <source>
        <dbReference type="ARBA" id="ARBA00022679"/>
    </source>
</evidence>
<keyword evidence="6 11" id="KW-0808">Transferase</keyword>
<dbReference type="InterPro" id="IPR045229">
    <property type="entry name" value="TPP_enz"/>
</dbReference>
<dbReference type="PANTHER" id="PTHR18968:SF13">
    <property type="entry name" value="ACETOLACTATE SYNTHASE CATALYTIC SUBUNIT, MITOCHONDRIAL"/>
    <property type="match status" value="1"/>
</dbReference>
<evidence type="ECO:0000256" key="7">
    <source>
        <dbReference type="ARBA" id="ARBA00022723"/>
    </source>
</evidence>
<evidence type="ECO:0000256" key="11">
    <source>
        <dbReference type="RuleBase" id="RU003591"/>
    </source>
</evidence>
<dbReference type="GO" id="GO:0003984">
    <property type="term" value="F:acetolactate synthase activity"/>
    <property type="evidence" value="ECO:0007669"/>
    <property type="project" value="UniProtKB-EC"/>
</dbReference>
<dbReference type="UniPathway" id="UPA00047">
    <property type="reaction ID" value="UER00055"/>
</dbReference>
<dbReference type="FunFam" id="3.40.50.1220:FF:000008">
    <property type="entry name" value="Acetolactate synthase"/>
    <property type="match status" value="1"/>
</dbReference>
<dbReference type="Proteomes" id="UP000593591">
    <property type="component" value="Chromosome"/>
</dbReference>
<dbReference type="GO" id="GO:0030976">
    <property type="term" value="F:thiamine pyrophosphate binding"/>
    <property type="evidence" value="ECO:0007669"/>
    <property type="project" value="UniProtKB-UniRule"/>
</dbReference>
<dbReference type="RefSeq" id="WP_184651158.1">
    <property type="nucleotide sequence ID" value="NZ_JACHFR010000001.1"/>
</dbReference>
<keyword evidence="5 11" id="KW-0028">Amino-acid biosynthesis</keyword>
<dbReference type="GO" id="GO:0005948">
    <property type="term" value="C:acetolactate synthase complex"/>
    <property type="evidence" value="ECO:0007669"/>
    <property type="project" value="TreeGrafter"/>
</dbReference>
<dbReference type="GO" id="GO:0000287">
    <property type="term" value="F:magnesium ion binding"/>
    <property type="evidence" value="ECO:0007669"/>
    <property type="project" value="UniProtKB-UniRule"/>
</dbReference>
<keyword evidence="17" id="KW-1185">Reference proteome</keyword>
<evidence type="ECO:0000259" key="14">
    <source>
        <dbReference type="Pfam" id="PF02776"/>
    </source>
</evidence>
<evidence type="ECO:0000256" key="10">
    <source>
        <dbReference type="ARBA" id="ARBA00023304"/>
    </source>
</evidence>
<dbReference type="GO" id="GO:0050660">
    <property type="term" value="F:flavin adenine dinucleotide binding"/>
    <property type="evidence" value="ECO:0007669"/>
    <property type="project" value="InterPro"/>
</dbReference>
<dbReference type="Gene3D" id="3.40.50.970">
    <property type="match status" value="2"/>
</dbReference>
<dbReference type="InterPro" id="IPR039368">
    <property type="entry name" value="AHAS_TPP"/>
</dbReference>
<dbReference type="Pfam" id="PF02775">
    <property type="entry name" value="TPP_enzyme_C"/>
    <property type="match status" value="1"/>
</dbReference>
<dbReference type="UniPathway" id="UPA00049">
    <property type="reaction ID" value="UER00059"/>
</dbReference>
<accession>A0A840S5D2</accession>
<evidence type="ECO:0000256" key="8">
    <source>
        <dbReference type="ARBA" id="ARBA00022842"/>
    </source>
</evidence>
<comment type="cofactor">
    <cofactor evidence="11">
        <name>thiamine diphosphate</name>
        <dbReference type="ChEBI" id="CHEBI:58937"/>
    </cofactor>
    <text evidence="11">Binds 1 thiamine pyrophosphate per subunit.</text>
</comment>
<dbReference type="Pfam" id="PF00205">
    <property type="entry name" value="TPP_enzyme_M"/>
    <property type="match status" value="1"/>
</dbReference>
<dbReference type="InterPro" id="IPR000399">
    <property type="entry name" value="TPP-bd_CS"/>
</dbReference>
<comment type="similarity">
    <text evidence="3 11">Belongs to the TPP enzyme family.</text>
</comment>
<comment type="catalytic activity">
    <reaction evidence="11">
        <text>2 pyruvate + H(+) = (2S)-2-acetolactate + CO2</text>
        <dbReference type="Rhea" id="RHEA:25249"/>
        <dbReference type="ChEBI" id="CHEBI:15361"/>
        <dbReference type="ChEBI" id="CHEBI:15378"/>
        <dbReference type="ChEBI" id="CHEBI:16526"/>
        <dbReference type="ChEBI" id="CHEBI:58476"/>
        <dbReference type="EC" id="2.2.1.6"/>
    </reaction>
</comment>
<keyword evidence="7 11" id="KW-0479">Metal-binding</keyword>
<dbReference type="SUPFAM" id="SSF52467">
    <property type="entry name" value="DHS-like NAD/FAD-binding domain"/>
    <property type="match status" value="1"/>
</dbReference>
<dbReference type="NCBIfam" id="TIGR00118">
    <property type="entry name" value="acolac_lg"/>
    <property type="match status" value="1"/>
</dbReference>
<evidence type="ECO:0000259" key="12">
    <source>
        <dbReference type="Pfam" id="PF00205"/>
    </source>
</evidence>
<evidence type="ECO:0000256" key="4">
    <source>
        <dbReference type="ARBA" id="ARBA00013145"/>
    </source>
</evidence>
<dbReference type="InterPro" id="IPR029035">
    <property type="entry name" value="DHS-like_NAD/FAD-binding_dom"/>
</dbReference>
<evidence type="ECO:0000313" key="17">
    <source>
        <dbReference type="Proteomes" id="UP000578697"/>
    </source>
</evidence>
<proteinExistence type="inferred from homology"/>
<evidence type="ECO:0000313" key="18">
    <source>
        <dbReference type="Proteomes" id="UP000593591"/>
    </source>
</evidence>
<dbReference type="InterPro" id="IPR012846">
    <property type="entry name" value="Acetolactate_synth_lsu"/>
</dbReference>
<keyword evidence="10 11" id="KW-0100">Branched-chain amino acid biosynthesis</keyword>
<protein>
    <recommendedName>
        <fullName evidence="4 11">Acetolactate synthase</fullName>
        <ecNumber evidence="4 11">2.2.1.6</ecNumber>
    </recommendedName>
</protein>
<keyword evidence="9 11" id="KW-0786">Thiamine pyrophosphate</keyword>
<reference evidence="16 18" key="1">
    <citation type="submission" date="2018-08" db="EMBL/GenBank/DDBJ databases">
        <title>The first complete genome of Treponema rectale (CHPAT), a commensal spirochete of the bovine rectum.</title>
        <authorList>
            <person name="Staton G.J."/>
            <person name="Clegg S.R."/>
            <person name="Carter S.D."/>
            <person name="Radford A.D."/>
            <person name="Darby A."/>
            <person name="Hall N."/>
            <person name="Birtles R.J."/>
            <person name="Evans N.J."/>
        </authorList>
    </citation>
    <scope>NUCLEOTIDE SEQUENCE [LARGE SCALE GENOMIC DNA]</scope>
    <source>
        <strain evidence="16 18">CHPA</strain>
    </source>
</reference>
<evidence type="ECO:0000256" key="1">
    <source>
        <dbReference type="ARBA" id="ARBA00004974"/>
    </source>
</evidence>
<name>A0A840S5D2_9SPIR</name>